<dbReference type="InterPro" id="IPR001087">
    <property type="entry name" value="GDSL"/>
</dbReference>
<feature type="chain" id="PRO_5042238631" evidence="9">
    <location>
        <begin position="26"/>
        <end position="247"/>
    </location>
</feature>
<feature type="signal peptide" evidence="9">
    <location>
        <begin position="1"/>
        <end position="25"/>
    </location>
</feature>
<comment type="subcellular location">
    <subcellularLocation>
        <location evidence="1">Secreted</location>
    </subcellularLocation>
</comment>
<protein>
    <submittedName>
        <fullName evidence="10">GDSL esterase/lipase</fullName>
    </submittedName>
</protein>
<keyword evidence="3" id="KW-0964">Secreted</keyword>
<evidence type="ECO:0000256" key="9">
    <source>
        <dbReference type="SAM" id="SignalP"/>
    </source>
</evidence>
<dbReference type="Proteomes" id="UP001163823">
    <property type="component" value="Chromosome 9"/>
</dbReference>
<sequence>MGISSLKVLALSFWSFILVIVSTNGAAPEPLFPAMFVFGDSIVDNGNNNYLNTLAKANYFPYGIDFNQGPTGRFCNGKTIVDFLGDLVGLPYLPPFVETYRGSSTILRGVNYASAAGGIMEETGQNLGGRFSLSQQVQNFETTLRQLKNQMNEHDLSQYLAKSLMFMIPGSNDYINNYLLPGLYPTSYIYDPKTYADLLIKRYSDTNSGFAEFGTQEVLAGRNWTTWLHTKPKSLRSCSTREMCVFC</sequence>
<dbReference type="InterPro" id="IPR051238">
    <property type="entry name" value="GDSL_esterase/lipase"/>
</dbReference>
<keyword evidence="11" id="KW-1185">Reference proteome</keyword>
<evidence type="ECO:0000256" key="3">
    <source>
        <dbReference type="ARBA" id="ARBA00022525"/>
    </source>
</evidence>
<dbReference type="EMBL" id="JARAOO010000009">
    <property type="protein sequence ID" value="KAJ7957137.1"/>
    <property type="molecule type" value="Genomic_DNA"/>
</dbReference>
<evidence type="ECO:0000256" key="4">
    <source>
        <dbReference type="ARBA" id="ARBA00022729"/>
    </source>
</evidence>
<dbReference type="GO" id="GO:0016042">
    <property type="term" value="P:lipid catabolic process"/>
    <property type="evidence" value="ECO:0007669"/>
    <property type="project" value="UniProtKB-KW"/>
</dbReference>
<evidence type="ECO:0000256" key="6">
    <source>
        <dbReference type="ARBA" id="ARBA00022963"/>
    </source>
</evidence>
<evidence type="ECO:0000256" key="5">
    <source>
        <dbReference type="ARBA" id="ARBA00022801"/>
    </source>
</evidence>
<dbReference type="InterPro" id="IPR036514">
    <property type="entry name" value="SGNH_hydro_sf"/>
</dbReference>
<dbReference type="PANTHER" id="PTHR45650:SF32">
    <property type="entry name" value="GDSL-LIKE LIPASE_ACYLHYDROLASE"/>
    <property type="match status" value="1"/>
</dbReference>
<feature type="coiled-coil region" evidence="8">
    <location>
        <begin position="130"/>
        <end position="157"/>
    </location>
</feature>
<evidence type="ECO:0000256" key="1">
    <source>
        <dbReference type="ARBA" id="ARBA00004613"/>
    </source>
</evidence>
<comment type="similarity">
    <text evidence="2">Belongs to the 'GDSL' lipolytic enzyme family.</text>
</comment>
<dbReference type="PANTHER" id="PTHR45650">
    <property type="entry name" value="GDSL-LIKE LIPASE/ACYLHYDROLASE-RELATED"/>
    <property type="match status" value="1"/>
</dbReference>
<dbReference type="AlphaFoldDB" id="A0AAD7LG28"/>
<reference evidence="10" key="1">
    <citation type="journal article" date="2023" name="Science">
        <title>Elucidation of the pathway for biosynthesis of saponin adjuvants from the soapbark tree.</title>
        <authorList>
            <person name="Reed J."/>
            <person name="Orme A."/>
            <person name="El-Demerdash A."/>
            <person name="Owen C."/>
            <person name="Martin L.B.B."/>
            <person name="Misra R.C."/>
            <person name="Kikuchi S."/>
            <person name="Rejzek M."/>
            <person name="Martin A.C."/>
            <person name="Harkess A."/>
            <person name="Leebens-Mack J."/>
            <person name="Louveau T."/>
            <person name="Stephenson M.J."/>
            <person name="Osbourn A."/>
        </authorList>
    </citation>
    <scope>NUCLEOTIDE SEQUENCE</scope>
    <source>
        <strain evidence="10">S10</strain>
    </source>
</reference>
<dbReference type="KEGG" id="qsa:O6P43_023473"/>
<proteinExistence type="inferred from homology"/>
<keyword evidence="4 9" id="KW-0732">Signal</keyword>
<dbReference type="GO" id="GO:0005576">
    <property type="term" value="C:extracellular region"/>
    <property type="evidence" value="ECO:0007669"/>
    <property type="project" value="UniProtKB-SubCell"/>
</dbReference>
<evidence type="ECO:0000256" key="7">
    <source>
        <dbReference type="ARBA" id="ARBA00023098"/>
    </source>
</evidence>
<keyword evidence="6" id="KW-0442">Lipid degradation</keyword>
<dbReference type="Pfam" id="PF00657">
    <property type="entry name" value="Lipase_GDSL"/>
    <property type="match status" value="1"/>
</dbReference>
<name>A0AAD7LG28_QUISA</name>
<keyword evidence="8" id="KW-0175">Coiled coil</keyword>
<evidence type="ECO:0000313" key="10">
    <source>
        <dbReference type="EMBL" id="KAJ7957137.1"/>
    </source>
</evidence>
<evidence type="ECO:0000256" key="2">
    <source>
        <dbReference type="ARBA" id="ARBA00008668"/>
    </source>
</evidence>
<accession>A0AAD7LG28</accession>
<keyword evidence="5" id="KW-0378">Hydrolase</keyword>
<dbReference type="GO" id="GO:0016788">
    <property type="term" value="F:hydrolase activity, acting on ester bonds"/>
    <property type="evidence" value="ECO:0007669"/>
    <property type="project" value="InterPro"/>
</dbReference>
<evidence type="ECO:0000256" key="8">
    <source>
        <dbReference type="SAM" id="Coils"/>
    </source>
</evidence>
<dbReference type="Gene3D" id="3.40.50.1110">
    <property type="entry name" value="SGNH hydrolase"/>
    <property type="match status" value="1"/>
</dbReference>
<comment type="caution">
    <text evidence="10">The sequence shown here is derived from an EMBL/GenBank/DDBJ whole genome shotgun (WGS) entry which is preliminary data.</text>
</comment>
<organism evidence="10 11">
    <name type="scientific">Quillaja saponaria</name>
    <name type="common">Soap bark tree</name>
    <dbReference type="NCBI Taxonomy" id="32244"/>
    <lineage>
        <taxon>Eukaryota</taxon>
        <taxon>Viridiplantae</taxon>
        <taxon>Streptophyta</taxon>
        <taxon>Embryophyta</taxon>
        <taxon>Tracheophyta</taxon>
        <taxon>Spermatophyta</taxon>
        <taxon>Magnoliopsida</taxon>
        <taxon>eudicotyledons</taxon>
        <taxon>Gunneridae</taxon>
        <taxon>Pentapetalae</taxon>
        <taxon>rosids</taxon>
        <taxon>fabids</taxon>
        <taxon>Fabales</taxon>
        <taxon>Quillajaceae</taxon>
        <taxon>Quillaja</taxon>
    </lineage>
</organism>
<evidence type="ECO:0000313" key="11">
    <source>
        <dbReference type="Proteomes" id="UP001163823"/>
    </source>
</evidence>
<gene>
    <name evidence="10" type="ORF">O6P43_023473</name>
</gene>
<keyword evidence="7" id="KW-0443">Lipid metabolism</keyword>